<feature type="signal peptide" evidence="1">
    <location>
        <begin position="1"/>
        <end position="20"/>
    </location>
</feature>
<evidence type="ECO:0008006" key="4">
    <source>
        <dbReference type="Google" id="ProtNLM"/>
    </source>
</evidence>
<evidence type="ECO:0000313" key="3">
    <source>
        <dbReference type="Proteomes" id="UP001358586"/>
    </source>
</evidence>
<keyword evidence="1" id="KW-0732">Signal</keyword>
<reference evidence="2 3" key="1">
    <citation type="submission" date="2023-03" db="EMBL/GenBank/DDBJ databases">
        <title>WGS of Gossypium arboreum.</title>
        <authorList>
            <person name="Yu D."/>
        </authorList>
    </citation>
    <scope>NUCLEOTIDE SEQUENCE [LARGE SCALE GENOMIC DNA]</scope>
    <source>
        <tissue evidence="2">Leaf</tissue>
    </source>
</reference>
<sequence length="98" mass="11007">MCRLLLLLPLLLLIRHFVCRILLLYRYCYCSEFVLMRYSVSVYRTATVTVTVSASADEALCVVLVMFIPRTANMAADSMAALGRNVPLGLRIYDGPSK</sequence>
<proteinExistence type="predicted"/>
<comment type="caution">
    <text evidence="2">The sequence shown here is derived from an EMBL/GenBank/DDBJ whole genome shotgun (WGS) entry which is preliminary data.</text>
</comment>
<gene>
    <name evidence="2" type="ORF">PVK06_026371</name>
</gene>
<evidence type="ECO:0000313" key="2">
    <source>
        <dbReference type="EMBL" id="KAK5811052.1"/>
    </source>
</evidence>
<accession>A0ABR0NXH8</accession>
<name>A0ABR0NXH8_GOSAR</name>
<keyword evidence="3" id="KW-1185">Reference proteome</keyword>
<feature type="chain" id="PRO_5046419638" description="Secreted protein" evidence="1">
    <location>
        <begin position="21"/>
        <end position="98"/>
    </location>
</feature>
<dbReference type="EMBL" id="JARKNE010000008">
    <property type="protein sequence ID" value="KAK5811052.1"/>
    <property type="molecule type" value="Genomic_DNA"/>
</dbReference>
<protein>
    <recommendedName>
        <fullName evidence="4">Secreted protein</fullName>
    </recommendedName>
</protein>
<evidence type="ECO:0000256" key="1">
    <source>
        <dbReference type="SAM" id="SignalP"/>
    </source>
</evidence>
<organism evidence="2 3">
    <name type="scientific">Gossypium arboreum</name>
    <name type="common">Tree cotton</name>
    <name type="synonym">Gossypium nanking</name>
    <dbReference type="NCBI Taxonomy" id="29729"/>
    <lineage>
        <taxon>Eukaryota</taxon>
        <taxon>Viridiplantae</taxon>
        <taxon>Streptophyta</taxon>
        <taxon>Embryophyta</taxon>
        <taxon>Tracheophyta</taxon>
        <taxon>Spermatophyta</taxon>
        <taxon>Magnoliopsida</taxon>
        <taxon>eudicotyledons</taxon>
        <taxon>Gunneridae</taxon>
        <taxon>Pentapetalae</taxon>
        <taxon>rosids</taxon>
        <taxon>malvids</taxon>
        <taxon>Malvales</taxon>
        <taxon>Malvaceae</taxon>
        <taxon>Malvoideae</taxon>
        <taxon>Gossypium</taxon>
    </lineage>
</organism>
<dbReference type="Proteomes" id="UP001358586">
    <property type="component" value="Chromosome 8"/>
</dbReference>